<dbReference type="EMBL" id="LKKS01000022">
    <property type="protein sequence ID" value="KPM68230.1"/>
    <property type="molecule type" value="Genomic_DNA"/>
</dbReference>
<gene>
    <name evidence="2" type="ORF">HB13667_03180</name>
</gene>
<evidence type="ECO:0000313" key="2">
    <source>
        <dbReference type="EMBL" id="KPM68230.1"/>
    </source>
</evidence>
<comment type="caution">
    <text evidence="2">The sequence shown here is derived from an EMBL/GenBank/DDBJ whole genome shotgun (WGS) entry which is preliminary data.</text>
</comment>
<proteinExistence type="predicted"/>
<evidence type="ECO:0000256" key="1">
    <source>
        <dbReference type="SAM" id="MobiDB-lite"/>
    </source>
</evidence>
<protein>
    <submittedName>
        <fullName evidence="2">Transposase</fullName>
    </submittedName>
</protein>
<feature type="region of interest" description="Disordered" evidence="1">
    <location>
        <begin position="615"/>
        <end position="670"/>
    </location>
</feature>
<feature type="compositionally biased region" description="Basic and acidic residues" evidence="1">
    <location>
        <begin position="615"/>
        <end position="632"/>
    </location>
</feature>
<organism evidence="2 3">
    <name type="scientific">Pseudomonas putida</name>
    <name type="common">Arthrobacter siderocapsulatus</name>
    <dbReference type="NCBI Taxonomy" id="303"/>
    <lineage>
        <taxon>Bacteria</taxon>
        <taxon>Pseudomonadati</taxon>
        <taxon>Pseudomonadota</taxon>
        <taxon>Gammaproteobacteria</taxon>
        <taxon>Pseudomonadales</taxon>
        <taxon>Pseudomonadaceae</taxon>
        <taxon>Pseudomonas</taxon>
    </lineage>
</organism>
<dbReference type="Proteomes" id="UP000050437">
    <property type="component" value="Unassembled WGS sequence"/>
</dbReference>
<name>A0A0P7DKJ3_PSEPU</name>
<evidence type="ECO:0000313" key="3">
    <source>
        <dbReference type="Proteomes" id="UP000050437"/>
    </source>
</evidence>
<accession>A0A0P7DKJ3</accession>
<dbReference type="AlphaFoldDB" id="A0A0P7DKJ3"/>
<sequence>MRAGSRIIAPEGFRNLPQGDVYHLLVSDGRQNRVRLVEFKDDGKHISTHLIQLSQFDFEEAVENGWLVEDGPADSSPPWLTPVEGVAIEHLEYRRASKKESYEQKVDKRFAAISGLVARHNEILASDDPDALINAYAKAQRPHQNAARTRLWFYSYMVFGRTKWSLLPPLHRIGAWNREGPGRMTKLGRPSRKGKRHGYRCDAEMQQRLLKGFLANKSPHKTQNKIYSDILTGEFGCKAYKLAGEAVEYRHPQGLPFPSFPQFRYWISKLISAKQLRIALKGAHRARAQSGSEGSFADNLINVSQRIEFDGYNISEKLSGLTEGSAVDSFCVVRAVCALSGMVLGIGFSEGKENMAAYRMAIYCMACDKVKFCEQYGIEISAEEWPSAGLSGSMVLDRGPAAGYEVDPEIHWLKSVDLAPVYSGQSKATVESSHPRDKKTLGQPTYFHSKLDFVQMAKREIVRVLKDNHTSDAGQRMDEKMILAGIKPTPHDIYCYLSMRGRDSSIGVPFDTAVRQFLDVRPAAIRKDGVYFYGRKYRSRALEETGVFDLVARQGVINTSVYVLVMCVRHIWIEVKGVLYQLDFMRSSRSPQSSVDISLRDLQDIDQVRRGAAADLRDERPAHEQHFEDRFKQNTGEEWDAGERKFGRPSKGGAAQRDTDDFNRFRGAKK</sequence>
<reference evidence="2 3" key="1">
    <citation type="submission" date="2015-10" db="EMBL/GenBank/DDBJ databases">
        <title>Pseudomonas putida clinical strains.</title>
        <authorList>
            <person name="Molina L."/>
            <person name="Udaondo Z."/>
        </authorList>
    </citation>
    <scope>NUCLEOTIDE SEQUENCE [LARGE SCALE GENOMIC DNA]</scope>
    <source>
        <strain evidence="2 3">HB13667</strain>
    </source>
</reference>